<evidence type="ECO:0000313" key="5">
    <source>
        <dbReference type="Proteomes" id="UP001218638"/>
    </source>
</evidence>
<dbReference type="Proteomes" id="UP001218638">
    <property type="component" value="Chromosome"/>
</dbReference>
<keyword evidence="1" id="KW-1133">Transmembrane helix</keyword>
<dbReference type="InterPro" id="IPR045584">
    <property type="entry name" value="Pilin-like"/>
</dbReference>
<proteinExistence type="predicted"/>
<dbReference type="Gene3D" id="3.30.700.10">
    <property type="entry name" value="Glycoprotein, Type 4 Pilin"/>
    <property type="match status" value="1"/>
</dbReference>
<organism evidence="4 5">
    <name type="scientific">Synoicihabitans lomoniglobus</name>
    <dbReference type="NCBI Taxonomy" id="2909285"/>
    <lineage>
        <taxon>Bacteria</taxon>
        <taxon>Pseudomonadati</taxon>
        <taxon>Verrucomicrobiota</taxon>
        <taxon>Opitutia</taxon>
        <taxon>Opitutales</taxon>
        <taxon>Opitutaceae</taxon>
        <taxon>Synoicihabitans</taxon>
    </lineage>
</organism>
<dbReference type="Pfam" id="PF14237">
    <property type="entry name" value="GYF_2"/>
    <property type="match status" value="1"/>
</dbReference>
<accession>A0AAF0I1H2</accession>
<dbReference type="EMBL" id="CP119075">
    <property type="protein sequence ID" value="WED65787.1"/>
    <property type="molecule type" value="Genomic_DNA"/>
</dbReference>
<keyword evidence="5" id="KW-1185">Reference proteome</keyword>
<dbReference type="AlphaFoldDB" id="A0AAF0I1H2"/>
<feature type="transmembrane region" description="Helical" evidence="1">
    <location>
        <begin position="73"/>
        <end position="96"/>
    </location>
</feature>
<dbReference type="Pfam" id="PF13828">
    <property type="entry name" value="DUF4190"/>
    <property type="match status" value="1"/>
</dbReference>
<dbReference type="InterPro" id="IPR025640">
    <property type="entry name" value="GYF_2"/>
</dbReference>
<dbReference type="SUPFAM" id="SSF54523">
    <property type="entry name" value="Pili subunits"/>
    <property type="match status" value="1"/>
</dbReference>
<keyword evidence="1" id="KW-0472">Membrane</keyword>
<feature type="domain" description="GYF" evidence="3">
    <location>
        <begin position="3"/>
        <end position="47"/>
    </location>
</feature>
<evidence type="ECO:0000259" key="3">
    <source>
        <dbReference type="Pfam" id="PF14237"/>
    </source>
</evidence>
<dbReference type="KEGG" id="slom:PXH66_02865"/>
<sequence length="240" mass="26196">MDYHIAINRVQSGPISEAELQAKLNRGELKPTDMCWRSDWPEWREVGSAFAAANHGNGAPPLPREVPAQTSGLAITSLVLGLTSVLLFLPAVPAVICGHVARSKIKRSAGRQKGEGLALGGLIIGYVMIFFFSIGLMAAMAIPAFQNVRRVSQEKAIINNLRQLDAAAAQYMLEHDVTTVSYDQLVGPNTYIKALTSVTGEDYTNFVISAEDTVLVVRTPAGRSIEYTRYHYRDRAPPDP</sequence>
<name>A0AAF0I1H2_9BACT</name>
<dbReference type="InterPro" id="IPR025241">
    <property type="entry name" value="DUF4190"/>
</dbReference>
<evidence type="ECO:0000259" key="2">
    <source>
        <dbReference type="Pfam" id="PF13828"/>
    </source>
</evidence>
<protein>
    <submittedName>
        <fullName evidence="4">DUF4190 domain-containing protein</fullName>
    </submittedName>
</protein>
<feature type="domain" description="DUF4190" evidence="2">
    <location>
        <begin position="73"/>
        <end position="133"/>
    </location>
</feature>
<dbReference type="RefSeq" id="WP_330930317.1">
    <property type="nucleotide sequence ID" value="NZ_CP119075.1"/>
</dbReference>
<reference evidence="4" key="1">
    <citation type="submission" date="2023-03" db="EMBL/GenBank/DDBJ databases">
        <title>Lomoglobus Profundus gen. nov., sp. nov., a novel member of the phylum Verrucomicrobia, isolated from deep-marine sediment of South China Sea.</title>
        <authorList>
            <person name="Ahmad T."/>
            <person name="Ishaq S.E."/>
            <person name="Wang F."/>
        </authorList>
    </citation>
    <scope>NUCLEOTIDE SEQUENCE</scope>
    <source>
        <strain evidence="4">LMO-M01</strain>
    </source>
</reference>
<evidence type="ECO:0000313" key="4">
    <source>
        <dbReference type="EMBL" id="WED65787.1"/>
    </source>
</evidence>
<feature type="transmembrane region" description="Helical" evidence="1">
    <location>
        <begin position="117"/>
        <end position="145"/>
    </location>
</feature>
<gene>
    <name evidence="4" type="ORF">PXH66_02865</name>
</gene>
<evidence type="ECO:0000256" key="1">
    <source>
        <dbReference type="SAM" id="Phobius"/>
    </source>
</evidence>
<keyword evidence="1" id="KW-0812">Transmembrane</keyword>